<sequence length="74" mass="8216">MKSLLLIPAIAAAFALSGCVVTPPTVRPAYVAPPGVVYVAPTYVSPGPGYVWAYHEHYGWGWHHPQYGWHRGWR</sequence>
<dbReference type="PROSITE" id="PS51257">
    <property type="entry name" value="PROKAR_LIPOPROTEIN"/>
    <property type="match status" value="1"/>
</dbReference>
<keyword evidence="1" id="KW-0732">Signal</keyword>
<name>A0ABX2LY09_9BURK</name>
<comment type="caution">
    <text evidence="2">The sequence shown here is derived from an EMBL/GenBank/DDBJ whole genome shotgun (WGS) entry which is preliminary data.</text>
</comment>
<feature type="signal peptide" evidence="1">
    <location>
        <begin position="1"/>
        <end position="17"/>
    </location>
</feature>
<evidence type="ECO:0000313" key="3">
    <source>
        <dbReference type="Proteomes" id="UP000536746"/>
    </source>
</evidence>
<dbReference type="EMBL" id="JABFMT010000001">
    <property type="protein sequence ID" value="NUU00221.1"/>
    <property type="molecule type" value="Genomic_DNA"/>
</dbReference>
<evidence type="ECO:0000313" key="2">
    <source>
        <dbReference type="EMBL" id="NUU00221.1"/>
    </source>
</evidence>
<accession>A0ABX2LY09</accession>
<reference evidence="2 3" key="1">
    <citation type="journal article" date="2020" name="Front. Plant Sci.">
        <title>Isolation of Rhizosphere Bacteria That Improve Quality and Water Stress Tolerance in Greenhouse Ornamentals.</title>
        <authorList>
            <person name="Nordstedt N.P."/>
            <person name="Jones M.L."/>
        </authorList>
    </citation>
    <scope>NUCLEOTIDE SEQUENCE [LARGE SCALE GENOMIC DNA]</scope>
    <source>
        <strain evidence="2 3">C6C2</strain>
    </source>
</reference>
<proteinExistence type="predicted"/>
<protein>
    <recommendedName>
        <fullName evidence="4">YXWGXW repeat-containing protein</fullName>
    </recommendedName>
</protein>
<feature type="chain" id="PRO_5047111897" description="YXWGXW repeat-containing protein" evidence="1">
    <location>
        <begin position="18"/>
        <end position="74"/>
    </location>
</feature>
<evidence type="ECO:0000256" key="1">
    <source>
        <dbReference type="SAM" id="SignalP"/>
    </source>
</evidence>
<organism evidence="2 3">
    <name type="scientific">Herbaspirillum robiniae</name>
    <dbReference type="NCBI Taxonomy" id="2014887"/>
    <lineage>
        <taxon>Bacteria</taxon>
        <taxon>Pseudomonadati</taxon>
        <taxon>Pseudomonadota</taxon>
        <taxon>Betaproteobacteria</taxon>
        <taxon>Burkholderiales</taxon>
        <taxon>Oxalobacteraceae</taxon>
        <taxon>Herbaspirillum</taxon>
    </lineage>
</organism>
<keyword evidence="3" id="KW-1185">Reference proteome</keyword>
<evidence type="ECO:0008006" key="4">
    <source>
        <dbReference type="Google" id="ProtNLM"/>
    </source>
</evidence>
<dbReference type="Proteomes" id="UP000536746">
    <property type="component" value="Unassembled WGS sequence"/>
</dbReference>
<dbReference type="RefSeq" id="WP_079215276.1">
    <property type="nucleotide sequence ID" value="NZ_CP018845.1"/>
</dbReference>
<gene>
    <name evidence="2" type="ORF">HNO84_01300</name>
</gene>